<dbReference type="GeneID" id="65099991"/>
<evidence type="ECO:0000256" key="4">
    <source>
        <dbReference type="ARBA" id="ARBA00010934"/>
    </source>
</evidence>
<evidence type="ECO:0000256" key="9">
    <source>
        <dbReference type="ARBA" id="ARBA00023200"/>
    </source>
</evidence>
<sequence length="528" mass="57089">MEFEYRSSVVHNGVTFYVSAAGDLAYFVFGGTILSARRPDAPGGAPAVAKFGLALRGVSRRDRLAANYVRSELNRLDRRPLVPPSDEDVFVSHLGYLGPRARASEEELCGLFDLDVYDSYLTECMVSLPVASGIVLTTGAHHPDDRTLVLLDVPTIVNASSGFIYAPNRDCFALVQAHLDAPSGALGRIIDGLFDAVPATRPPLHDPAPPRHEVVVTAARAVPTRVVRSGDAGPPAQRGARISEFVQVKYILRQSAPVVWERGNGASSLNSVLLLCRVFRAVEPLLLADPWEGLDGALSDARDVVRNAVTAVFGRRRRKPMLGGTLAELGVSPYQRFALFQFLLAGWERLNCYGTLERLMHSYVAGRNLPHEVAPTDEQLVLGAANIVARELCLLCTVTEQLIRTRFPPAQPAAAEKALLLETTRVMTLANSRCRQRPLEALGAEELRGVESAVAGFLGALYARGANGATDAACAAVGAAWPVMVLLEVNDITAFDRTHAMRCASLYLERILTHRLDHGGVSLPEAHP</sequence>
<evidence type="ECO:0000256" key="1">
    <source>
        <dbReference type="ARBA" id="ARBA00004147"/>
    </source>
</evidence>
<evidence type="ECO:0000256" key="2">
    <source>
        <dbReference type="ARBA" id="ARBA00004192"/>
    </source>
</evidence>
<keyword evidence="6" id="KW-1048">Host nucleus</keyword>
<evidence type="ECO:0000256" key="3">
    <source>
        <dbReference type="ARBA" id="ARBA00004535"/>
    </source>
</evidence>
<keyword evidence="11" id="KW-1185">Reference proteome</keyword>
<evidence type="ECO:0000256" key="7">
    <source>
        <dbReference type="ARBA" id="ARBA00022580"/>
    </source>
</evidence>
<evidence type="ECO:0000313" key="10">
    <source>
        <dbReference type="EMBL" id="ASW27086.1"/>
    </source>
</evidence>
<dbReference type="KEGG" id="vg:65099991"/>
<dbReference type="GO" id="GO:0042025">
    <property type="term" value="C:host cell nucleus"/>
    <property type="evidence" value="ECO:0007669"/>
    <property type="project" value="UniProtKB-SubCell"/>
</dbReference>
<accession>A0A286MM60</accession>
<keyword evidence="7" id="KW-0920">Virion tegument</keyword>
<protein>
    <submittedName>
        <fullName evidence="10">Tegument protein UL21</fullName>
    </submittedName>
</protein>
<comment type="subunit">
    <text evidence="5">Interacts (via C-terminus) with UL16.</text>
</comment>
<dbReference type="Proteomes" id="UP000297205">
    <property type="component" value="Segment"/>
</dbReference>
<gene>
    <name evidence="10" type="primary">UL21</name>
</gene>
<name>A0A286MM60_9ALPH</name>
<proteinExistence type="inferred from homology"/>
<dbReference type="GO" id="GO:0019033">
    <property type="term" value="C:viral tegument"/>
    <property type="evidence" value="ECO:0007669"/>
    <property type="project" value="UniProtKB-SubCell"/>
</dbReference>
<dbReference type="Pfam" id="PF03252">
    <property type="entry name" value="Herpes_UL21"/>
    <property type="match status" value="1"/>
</dbReference>
<organism evidence="10">
    <name type="scientific">Beluga whale alphaherpesvirus 1</name>
    <dbReference type="NCBI Taxonomy" id="1434720"/>
    <lineage>
        <taxon>Viruses</taxon>
        <taxon>Duplodnaviria</taxon>
        <taxon>Heunggongvirae</taxon>
        <taxon>Peploviricota</taxon>
        <taxon>Herviviricetes</taxon>
        <taxon>Herpesvirales</taxon>
        <taxon>Orthoherpesviridae</taxon>
        <taxon>Alphaherpesvirinae</taxon>
        <taxon>Varicellovirus</taxon>
        <taxon>Varicellovirus monodontidalpha1</taxon>
        <taxon>Monodontid alphaherpesvirus 1</taxon>
    </lineage>
</organism>
<evidence type="ECO:0000256" key="8">
    <source>
        <dbReference type="ARBA" id="ARBA00022844"/>
    </source>
</evidence>
<comment type="subcellular location">
    <subcellularLocation>
        <location evidence="2">Host cytoplasm</location>
    </subcellularLocation>
    <subcellularLocation>
        <location evidence="1">Host nucleus</location>
    </subcellularLocation>
    <subcellularLocation>
        <location evidence="3">Virion tegument</location>
    </subcellularLocation>
</comment>
<comment type="similarity">
    <text evidence="4">Belongs to the alphaherpesvirinae UL21 protein family.</text>
</comment>
<evidence type="ECO:0000313" key="11">
    <source>
        <dbReference type="Proteomes" id="UP000297205"/>
    </source>
</evidence>
<dbReference type="RefSeq" id="YP_010084970.1">
    <property type="nucleotide sequence ID" value="NC_055166.1"/>
</dbReference>
<reference evidence="10" key="1">
    <citation type="submission" date="2017-08" db="EMBL/GenBank/DDBJ databases">
        <title>Genome sequence of an alphaherpesvirus from a beluga whale (Delphinapterus leucas).</title>
        <authorList>
            <person name="Davison A.J."/>
            <person name="Nielsen O."/>
            <person name="Subramaniam K."/>
            <person name="Jacob J.M."/>
            <person name="Romero C.H."/>
            <person name="Burek-Huntington K.A."/>
            <person name="Waltzek T.B."/>
        </authorList>
    </citation>
    <scope>NUCLEOTIDE SEQUENCE [LARGE SCALE GENOMIC DNA]</scope>
    <source>
        <strain evidence="10">LN3131-1</strain>
    </source>
</reference>
<keyword evidence="8" id="KW-0946">Virion</keyword>
<evidence type="ECO:0000256" key="5">
    <source>
        <dbReference type="ARBA" id="ARBA00011688"/>
    </source>
</evidence>
<dbReference type="InterPro" id="IPR004936">
    <property type="entry name" value="Herpes_UL21"/>
</dbReference>
<dbReference type="GO" id="GO:0030430">
    <property type="term" value="C:host cell cytoplasm"/>
    <property type="evidence" value="ECO:0007669"/>
    <property type="project" value="UniProtKB-SubCell"/>
</dbReference>
<dbReference type="EMBL" id="MF678601">
    <property type="protein sequence ID" value="ASW27086.1"/>
    <property type="molecule type" value="Genomic_DNA"/>
</dbReference>
<evidence type="ECO:0000256" key="6">
    <source>
        <dbReference type="ARBA" id="ARBA00022562"/>
    </source>
</evidence>
<keyword evidence="9" id="KW-1035">Host cytoplasm</keyword>